<dbReference type="Gene3D" id="3.20.20.480">
    <property type="entry name" value="Trimethylamine methyltransferase-like"/>
    <property type="match status" value="1"/>
</dbReference>
<dbReference type="RefSeq" id="WP_120785070.1">
    <property type="nucleotide sequence ID" value="NZ_CP029487.1"/>
</dbReference>
<dbReference type="GO" id="GO:0015948">
    <property type="term" value="P:methanogenesis"/>
    <property type="evidence" value="ECO:0007669"/>
    <property type="project" value="InterPro"/>
</dbReference>
<evidence type="ECO:0000313" key="5">
    <source>
        <dbReference type="Proteomes" id="UP000218387"/>
    </source>
</evidence>
<gene>
    <name evidence="4" type="ORF">CPZ25_006325</name>
</gene>
<comment type="similarity">
    <text evidence="1">Belongs to the trimethylamine methyltransferase family.</text>
</comment>
<evidence type="ECO:0000313" key="4">
    <source>
        <dbReference type="EMBL" id="QCT70957.1"/>
    </source>
</evidence>
<proteinExistence type="inferred from homology"/>
<protein>
    <submittedName>
        <fullName evidence="4">Uncharacterized protein</fullName>
    </submittedName>
</protein>
<name>A0A4P9C6C8_EUBML</name>
<keyword evidence="3" id="KW-0808">Transferase</keyword>
<accession>A0A4P9C6C8</accession>
<organism evidence="4 5">
    <name type="scientific">Eubacterium maltosivorans</name>
    <dbReference type="NCBI Taxonomy" id="2041044"/>
    <lineage>
        <taxon>Bacteria</taxon>
        <taxon>Bacillati</taxon>
        <taxon>Bacillota</taxon>
        <taxon>Clostridia</taxon>
        <taxon>Eubacteriales</taxon>
        <taxon>Eubacteriaceae</taxon>
        <taxon>Eubacterium</taxon>
    </lineage>
</organism>
<keyword evidence="5" id="KW-1185">Reference proteome</keyword>
<dbReference type="AlphaFoldDB" id="A0A4P9C6C8"/>
<sequence>MKLNYSIGTDKEVQCIHETSLKILSEVGVSFRCEAAFDIFRKHGARTEASDGKL</sequence>
<dbReference type="EMBL" id="CP029487">
    <property type="protein sequence ID" value="QCT70957.1"/>
    <property type="molecule type" value="Genomic_DNA"/>
</dbReference>
<evidence type="ECO:0000256" key="2">
    <source>
        <dbReference type="ARBA" id="ARBA00022603"/>
    </source>
</evidence>
<dbReference type="GO" id="GO:0008168">
    <property type="term" value="F:methyltransferase activity"/>
    <property type="evidence" value="ECO:0007669"/>
    <property type="project" value="UniProtKB-KW"/>
</dbReference>
<dbReference type="KEGG" id="emt:CPZ25_006325"/>
<dbReference type="Pfam" id="PF06253">
    <property type="entry name" value="MTTB"/>
    <property type="match status" value="1"/>
</dbReference>
<dbReference type="Proteomes" id="UP000218387">
    <property type="component" value="Chromosome"/>
</dbReference>
<evidence type="ECO:0000256" key="3">
    <source>
        <dbReference type="ARBA" id="ARBA00022679"/>
    </source>
</evidence>
<reference evidence="4 5" key="1">
    <citation type="submission" date="2018-05" db="EMBL/GenBank/DDBJ databases">
        <title>Genome comparison of Eubacterium sp.</title>
        <authorList>
            <person name="Feng Y."/>
            <person name="Sanchez-Andrea I."/>
            <person name="Stams A.J.M."/>
            <person name="De Vos W.M."/>
        </authorList>
    </citation>
    <scope>NUCLEOTIDE SEQUENCE [LARGE SCALE GENOMIC DNA]</scope>
    <source>
        <strain evidence="4 5">YI</strain>
    </source>
</reference>
<dbReference type="InterPro" id="IPR010426">
    <property type="entry name" value="MTTB_MeTrfase"/>
</dbReference>
<dbReference type="GO" id="GO:0032259">
    <property type="term" value="P:methylation"/>
    <property type="evidence" value="ECO:0007669"/>
    <property type="project" value="UniProtKB-KW"/>
</dbReference>
<keyword evidence="2" id="KW-0489">Methyltransferase</keyword>
<evidence type="ECO:0000256" key="1">
    <source>
        <dbReference type="ARBA" id="ARBA00007137"/>
    </source>
</evidence>
<dbReference type="InterPro" id="IPR038601">
    <property type="entry name" value="MttB-like_sf"/>
</dbReference>